<feature type="non-terminal residue" evidence="3">
    <location>
        <position position="62"/>
    </location>
</feature>
<name>A0A955ED58_UNCKA</name>
<feature type="domain" description="SpoVT-AbrB" evidence="2">
    <location>
        <begin position="7"/>
        <end position="50"/>
    </location>
</feature>
<accession>A0A955ED58</accession>
<dbReference type="CDD" id="cd16320">
    <property type="entry name" value="MraZ_N"/>
    <property type="match status" value="1"/>
</dbReference>
<dbReference type="SUPFAM" id="SSF89447">
    <property type="entry name" value="AbrB/MazE/MraZ-like"/>
    <property type="match status" value="1"/>
</dbReference>
<dbReference type="InterPro" id="IPR007159">
    <property type="entry name" value="SpoVT-AbrB_dom"/>
</dbReference>
<gene>
    <name evidence="3" type="ORF">KC980_03485</name>
</gene>
<dbReference type="EMBL" id="JAGQNX010000106">
    <property type="protein sequence ID" value="MCA9308550.1"/>
    <property type="molecule type" value="Genomic_DNA"/>
</dbReference>
<dbReference type="InterPro" id="IPR020603">
    <property type="entry name" value="MraZ_dom"/>
</dbReference>
<evidence type="ECO:0000313" key="3">
    <source>
        <dbReference type="EMBL" id="MCA9308550.1"/>
    </source>
</evidence>
<reference evidence="3" key="2">
    <citation type="journal article" date="2021" name="Microbiome">
        <title>Successional dynamics and alternative stable states in a saline activated sludge microbial community over 9 years.</title>
        <authorList>
            <person name="Wang Y."/>
            <person name="Ye J."/>
            <person name="Ju F."/>
            <person name="Liu L."/>
            <person name="Boyd J.A."/>
            <person name="Deng Y."/>
            <person name="Parks D.H."/>
            <person name="Jiang X."/>
            <person name="Yin X."/>
            <person name="Woodcroft B.J."/>
            <person name="Tyson G.W."/>
            <person name="Hugenholtz P."/>
            <person name="Polz M.F."/>
            <person name="Zhang T."/>
        </authorList>
    </citation>
    <scope>NUCLEOTIDE SEQUENCE</scope>
    <source>
        <strain evidence="3">HKST-UBA79</strain>
    </source>
</reference>
<dbReference type="InterPro" id="IPR038619">
    <property type="entry name" value="MraZ_sf"/>
</dbReference>
<dbReference type="InterPro" id="IPR037914">
    <property type="entry name" value="SpoVT-AbrB_sf"/>
</dbReference>
<dbReference type="GO" id="GO:0003677">
    <property type="term" value="F:DNA binding"/>
    <property type="evidence" value="ECO:0007669"/>
    <property type="project" value="UniProtKB-UniRule"/>
</dbReference>
<dbReference type="Gene3D" id="3.40.1550.20">
    <property type="entry name" value="Transcriptional regulator MraZ domain"/>
    <property type="match status" value="1"/>
</dbReference>
<reference evidence="3" key="1">
    <citation type="submission" date="2020-04" db="EMBL/GenBank/DDBJ databases">
        <authorList>
            <person name="Zhang T."/>
        </authorList>
    </citation>
    <scope>NUCLEOTIDE SEQUENCE</scope>
    <source>
        <strain evidence="3">HKST-UBA79</strain>
    </source>
</reference>
<dbReference type="InterPro" id="IPR035642">
    <property type="entry name" value="MraZ_N"/>
</dbReference>
<dbReference type="Proteomes" id="UP000740557">
    <property type="component" value="Unassembled WGS sequence"/>
</dbReference>
<evidence type="ECO:0000256" key="1">
    <source>
        <dbReference type="PROSITE-ProRule" id="PRU01076"/>
    </source>
</evidence>
<protein>
    <submittedName>
        <fullName evidence="3">MraZ N-terminal domain containing protein</fullName>
    </submittedName>
</protein>
<sequence>MKMLLGEYSPNLTDGSRLALPKKLREQIDEDTVILTKGFEPCIFLYAYSDWLNETAKHMENS</sequence>
<evidence type="ECO:0000313" key="4">
    <source>
        <dbReference type="Proteomes" id="UP000740557"/>
    </source>
</evidence>
<dbReference type="Pfam" id="PF02381">
    <property type="entry name" value="MraZ"/>
    <property type="match status" value="1"/>
</dbReference>
<comment type="caution">
    <text evidence="3">The sequence shown here is derived from an EMBL/GenBank/DDBJ whole genome shotgun (WGS) entry which is preliminary data.</text>
</comment>
<proteinExistence type="predicted"/>
<organism evidence="3 4">
    <name type="scientific">candidate division WWE3 bacterium</name>
    <dbReference type="NCBI Taxonomy" id="2053526"/>
    <lineage>
        <taxon>Bacteria</taxon>
        <taxon>Katanobacteria</taxon>
    </lineage>
</organism>
<evidence type="ECO:0000259" key="2">
    <source>
        <dbReference type="PROSITE" id="PS51740"/>
    </source>
</evidence>
<keyword evidence="1" id="KW-0238">DNA-binding</keyword>
<dbReference type="AlphaFoldDB" id="A0A955ED58"/>
<dbReference type="PROSITE" id="PS51740">
    <property type="entry name" value="SPOVT_ABRB"/>
    <property type="match status" value="1"/>
</dbReference>